<sequence length="744" mass="82380">MNTLMPTAASVWPPVLPDALHGAWEAVMAPVLVHDETRIVYANGAALRLLGYDDVSLAAMPIDGWATSDDQQPLRDYAHGALVQVDRQPPAFEVEALTASGAVRVLELTARAFLLEGRAFNVLTMQDLSDIRYVQTSLLTVGRVLHQIIENSPVASFVLDAEHRVTHWNAACAKLTGRDSMDMLGGDEAWTAFYPERRPLLSDMIIHGATPQDYDKAYDGACRRSAIVDNAYEVEAFFPDMGDGGRWLFFTAAPLMDAQGTVVGAIETLQDVTQRRRSDEELRRHRDQLEELVAERTAELLLTHHELEAFLENASVGIITTQGSRILRGNRKFADMFELEDEPAAGQRTRRFFPTDEALHSLVEVATPVLNRGESLRHEMELVSAKGKRLWVQLIAYVANPQAADTQTWWLLQDRTEERRVQMALEENFERIKSTNTRLEEAQNQLLQAEKMASIGQLAAGVAHEINNPIGFVSSNLHTLRGYVEPVFALLDELRQLPPHSLPDPAARDLQALDQRIDLEFVKEDLPQLLDESEDGLVRVKKIVQDLKDFSRVDHAEWQDANLNAGLDSTLNVVMNEVKYKADVRRDYGDLPPVRCIAAQLNQVFMNLIVNAAHAIPQRGEIRLRTAVEGEWVRIEVEDTGIGMSEEVRRRIFEPFFTTKPVGKGTGLGLSLSYSIIQKHAGRIEVDSTPGVGTTFRVWIPVKPPGDPGSAAAPAMATAPSGSAQGPAQASKTGLAGTRDAVRA</sequence>
<dbReference type="Proteomes" id="UP000060699">
    <property type="component" value="Chromosome"/>
</dbReference>
<dbReference type="InterPro" id="IPR036890">
    <property type="entry name" value="HATPase_C_sf"/>
</dbReference>
<evidence type="ECO:0000256" key="1">
    <source>
        <dbReference type="ARBA" id="ARBA00000085"/>
    </source>
</evidence>
<dbReference type="RefSeq" id="WP_083525374.1">
    <property type="nucleotide sequence ID" value="NZ_CP013729.1"/>
</dbReference>
<dbReference type="CDD" id="cd00130">
    <property type="entry name" value="PAS"/>
    <property type="match status" value="1"/>
</dbReference>
<dbReference type="PATRIC" id="fig|76731.3.peg.1157"/>
<evidence type="ECO:0000256" key="2">
    <source>
        <dbReference type="ARBA" id="ARBA00012438"/>
    </source>
</evidence>
<dbReference type="Pfam" id="PF02518">
    <property type="entry name" value="HATPase_c"/>
    <property type="match status" value="1"/>
</dbReference>
<dbReference type="KEGG" id="rdp:RD2015_1136"/>
<dbReference type="InterPro" id="IPR036097">
    <property type="entry name" value="HisK_dim/P_sf"/>
</dbReference>
<accession>A0A0U3MAF2</accession>
<dbReference type="OrthoDB" id="224978at2"/>
<evidence type="ECO:0000256" key="5">
    <source>
        <dbReference type="SAM" id="MobiDB-lite"/>
    </source>
</evidence>
<dbReference type="EMBL" id="CP013729">
    <property type="protein sequence ID" value="ALV05629.1"/>
    <property type="molecule type" value="Genomic_DNA"/>
</dbReference>
<dbReference type="PANTHER" id="PTHR43065">
    <property type="entry name" value="SENSOR HISTIDINE KINASE"/>
    <property type="match status" value="1"/>
</dbReference>
<dbReference type="PRINTS" id="PR00344">
    <property type="entry name" value="BCTRLSENSOR"/>
</dbReference>
<dbReference type="InterPro" id="IPR003661">
    <property type="entry name" value="HisK_dim/P_dom"/>
</dbReference>
<dbReference type="PROSITE" id="PS50109">
    <property type="entry name" value="HIS_KIN"/>
    <property type="match status" value="1"/>
</dbReference>
<keyword evidence="3" id="KW-0597">Phosphoprotein</keyword>
<dbReference type="InterPro" id="IPR013656">
    <property type="entry name" value="PAS_4"/>
</dbReference>
<dbReference type="InterPro" id="IPR003594">
    <property type="entry name" value="HATPase_dom"/>
</dbReference>
<dbReference type="NCBIfam" id="TIGR00229">
    <property type="entry name" value="sensory_box"/>
    <property type="match status" value="1"/>
</dbReference>
<dbReference type="Gene3D" id="1.10.287.130">
    <property type="match status" value="1"/>
</dbReference>
<dbReference type="Pfam" id="PF08448">
    <property type="entry name" value="PAS_4"/>
    <property type="match status" value="1"/>
</dbReference>
<dbReference type="PROSITE" id="PS50112">
    <property type="entry name" value="PAS"/>
    <property type="match status" value="1"/>
</dbReference>
<dbReference type="PROSITE" id="PS50113">
    <property type="entry name" value="PAC"/>
    <property type="match status" value="1"/>
</dbReference>
<feature type="region of interest" description="Disordered" evidence="5">
    <location>
        <begin position="707"/>
        <end position="744"/>
    </location>
</feature>
<dbReference type="InterPro" id="IPR000014">
    <property type="entry name" value="PAS"/>
</dbReference>
<dbReference type="STRING" id="76731.RD2015_1136"/>
<dbReference type="AlphaFoldDB" id="A0A0U3MAF2"/>
<protein>
    <recommendedName>
        <fullName evidence="2">histidine kinase</fullName>
        <ecNumber evidence="2">2.7.13.3</ecNumber>
    </recommendedName>
</protein>
<dbReference type="InterPro" id="IPR000700">
    <property type="entry name" value="PAS-assoc_C"/>
</dbReference>
<evidence type="ECO:0000313" key="7">
    <source>
        <dbReference type="Proteomes" id="UP000060699"/>
    </source>
</evidence>
<keyword evidence="4" id="KW-0175">Coiled coil</keyword>
<name>A0A0U3MAF2_9BURK</name>
<dbReference type="SUPFAM" id="SSF55785">
    <property type="entry name" value="PYP-like sensor domain (PAS domain)"/>
    <property type="match status" value="3"/>
</dbReference>
<dbReference type="Pfam" id="PF13188">
    <property type="entry name" value="PAS_8"/>
    <property type="match status" value="2"/>
</dbReference>
<dbReference type="InterPro" id="IPR005467">
    <property type="entry name" value="His_kinase_dom"/>
</dbReference>
<dbReference type="Gene3D" id="3.30.450.20">
    <property type="entry name" value="PAS domain"/>
    <property type="match status" value="3"/>
</dbReference>
<dbReference type="InterPro" id="IPR004358">
    <property type="entry name" value="Sig_transdc_His_kin-like_C"/>
</dbReference>
<dbReference type="EC" id="2.7.13.3" evidence="2"/>
<dbReference type="SMART" id="SM00387">
    <property type="entry name" value="HATPase_c"/>
    <property type="match status" value="1"/>
</dbReference>
<evidence type="ECO:0000256" key="3">
    <source>
        <dbReference type="ARBA" id="ARBA00022553"/>
    </source>
</evidence>
<organism evidence="6 7">
    <name type="scientific">Roseateles depolymerans</name>
    <dbReference type="NCBI Taxonomy" id="76731"/>
    <lineage>
        <taxon>Bacteria</taxon>
        <taxon>Pseudomonadati</taxon>
        <taxon>Pseudomonadota</taxon>
        <taxon>Betaproteobacteria</taxon>
        <taxon>Burkholderiales</taxon>
        <taxon>Sphaerotilaceae</taxon>
        <taxon>Roseateles</taxon>
    </lineage>
</organism>
<proteinExistence type="predicted"/>
<evidence type="ECO:0000313" key="6">
    <source>
        <dbReference type="EMBL" id="ALV05629.1"/>
    </source>
</evidence>
<dbReference type="InterPro" id="IPR035965">
    <property type="entry name" value="PAS-like_dom_sf"/>
</dbReference>
<dbReference type="SMART" id="SM00091">
    <property type="entry name" value="PAS"/>
    <property type="match status" value="3"/>
</dbReference>
<reference evidence="6 7" key="1">
    <citation type="submission" date="2015-12" db="EMBL/GenBank/DDBJ databases">
        <title>Complete genome of Roseateles depolymerans KCTC 42856.</title>
        <authorList>
            <person name="Kim K.M."/>
        </authorList>
    </citation>
    <scope>NUCLEOTIDE SEQUENCE [LARGE SCALE GENOMIC DNA]</scope>
    <source>
        <strain evidence="6 7">KCTC 42856</strain>
    </source>
</reference>
<keyword evidence="7" id="KW-1185">Reference proteome</keyword>
<dbReference type="SMART" id="SM00388">
    <property type="entry name" value="HisKA"/>
    <property type="match status" value="1"/>
</dbReference>
<feature type="compositionally biased region" description="Low complexity" evidence="5">
    <location>
        <begin position="708"/>
        <end position="724"/>
    </location>
</feature>
<gene>
    <name evidence="6" type="ORF">RD2015_1136</name>
</gene>
<dbReference type="PANTHER" id="PTHR43065:SF50">
    <property type="entry name" value="HISTIDINE KINASE"/>
    <property type="match status" value="1"/>
</dbReference>
<feature type="coiled-coil region" evidence="4">
    <location>
        <begin position="422"/>
        <end position="452"/>
    </location>
</feature>
<dbReference type="Gene3D" id="3.30.565.10">
    <property type="entry name" value="Histidine kinase-like ATPase, C-terminal domain"/>
    <property type="match status" value="1"/>
</dbReference>
<dbReference type="GO" id="GO:0000155">
    <property type="term" value="F:phosphorelay sensor kinase activity"/>
    <property type="evidence" value="ECO:0007669"/>
    <property type="project" value="InterPro"/>
</dbReference>
<comment type="catalytic activity">
    <reaction evidence="1">
        <text>ATP + protein L-histidine = ADP + protein N-phospho-L-histidine.</text>
        <dbReference type="EC" id="2.7.13.3"/>
    </reaction>
</comment>
<evidence type="ECO:0000256" key="4">
    <source>
        <dbReference type="SAM" id="Coils"/>
    </source>
</evidence>
<dbReference type="SUPFAM" id="SSF47384">
    <property type="entry name" value="Homodimeric domain of signal transducing histidine kinase"/>
    <property type="match status" value="1"/>
</dbReference>
<dbReference type="CDD" id="cd00082">
    <property type="entry name" value="HisKA"/>
    <property type="match status" value="1"/>
</dbReference>
<dbReference type="SUPFAM" id="SSF55874">
    <property type="entry name" value="ATPase domain of HSP90 chaperone/DNA topoisomerase II/histidine kinase"/>
    <property type="match status" value="1"/>
</dbReference>